<dbReference type="CDD" id="cd06225">
    <property type="entry name" value="HAMP"/>
    <property type="match status" value="1"/>
</dbReference>
<keyword evidence="5" id="KW-0808">Transferase</keyword>
<dbReference type="PROSITE" id="PS50885">
    <property type="entry name" value="HAMP"/>
    <property type="match status" value="1"/>
</dbReference>
<keyword evidence="11" id="KW-0472">Membrane</keyword>
<evidence type="ECO:0000259" key="13">
    <source>
        <dbReference type="PROSITE" id="PS50885"/>
    </source>
</evidence>
<dbReference type="InterPro" id="IPR036890">
    <property type="entry name" value="HATPase_C_sf"/>
</dbReference>
<accession>A0A3S1J1Q0</accession>
<reference evidence="14" key="1">
    <citation type="submission" date="2018-12" db="EMBL/GenBank/DDBJ databases">
        <authorList>
            <person name="Will S."/>
            <person name="Neumann-Schaal M."/>
            <person name="Henke P."/>
        </authorList>
    </citation>
    <scope>NUCLEOTIDE SEQUENCE</scope>
    <source>
        <strain evidence="14">PCC 7102</strain>
    </source>
</reference>
<dbReference type="GO" id="GO:0005524">
    <property type="term" value="F:ATP binding"/>
    <property type="evidence" value="ECO:0007669"/>
    <property type="project" value="UniProtKB-KW"/>
</dbReference>
<protein>
    <recommendedName>
        <fullName evidence="3">histidine kinase</fullName>
        <ecNumber evidence="3">2.7.13.3</ecNumber>
    </recommendedName>
</protein>
<dbReference type="SUPFAM" id="SSF55874">
    <property type="entry name" value="ATPase domain of HSP90 chaperone/DNA topoisomerase II/histidine kinase"/>
    <property type="match status" value="1"/>
</dbReference>
<comment type="subcellular location">
    <subcellularLocation>
        <location evidence="2">Membrane</location>
    </subcellularLocation>
</comment>
<dbReference type="AlphaFoldDB" id="A0A3S1J1Q0"/>
<keyword evidence="11" id="KW-0812">Transmembrane</keyword>
<dbReference type="Gene3D" id="1.10.287.130">
    <property type="match status" value="1"/>
</dbReference>
<feature type="transmembrane region" description="Helical" evidence="11">
    <location>
        <begin position="374"/>
        <end position="393"/>
    </location>
</feature>
<evidence type="ECO:0000313" key="14">
    <source>
        <dbReference type="EMBL" id="RUT06144.1"/>
    </source>
</evidence>
<dbReference type="RefSeq" id="WP_127081809.1">
    <property type="nucleotide sequence ID" value="NZ_RSCL01000007.1"/>
</dbReference>
<evidence type="ECO:0000256" key="8">
    <source>
        <dbReference type="ARBA" id="ARBA00022840"/>
    </source>
</evidence>
<dbReference type="GO" id="GO:0016020">
    <property type="term" value="C:membrane"/>
    <property type="evidence" value="ECO:0007669"/>
    <property type="project" value="UniProtKB-SubCell"/>
</dbReference>
<dbReference type="PANTHER" id="PTHR43065:SF10">
    <property type="entry name" value="PEROXIDE STRESS-ACTIVATED HISTIDINE KINASE MAK3"/>
    <property type="match status" value="1"/>
</dbReference>
<dbReference type="EC" id="2.7.13.3" evidence="3"/>
<dbReference type="InterPro" id="IPR004358">
    <property type="entry name" value="Sig_transdc_His_kin-like_C"/>
</dbReference>
<feature type="transmembrane region" description="Helical" evidence="11">
    <location>
        <begin position="21"/>
        <end position="44"/>
    </location>
</feature>
<evidence type="ECO:0000256" key="2">
    <source>
        <dbReference type="ARBA" id="ARBA00004370"/>
    </source>
</evidence>
<organism evidence="14 15">
    <name type="scientific">Dulcicalothrix desertica PCC 7102</name>
    <dbReference type="NCBI Taxonomy" id="232991"/>
    <lineage>
        <taxon>Bacteria</taxon>
        <taxon>Bacillati</taxon>
        <taxon>Cyanobacteriota</taxon>
        <taxon>Cyanophyceae</taxon>
        <taxon>Nostocales</taxon>
        <taxon>Calotrichaceae</taxon>
        <taxon>Dulcicalothrix</taxon>
    </lineage>
</organism>
<evidence type="ECO:0000256" key="11">
    <source>
        <dbReference type="SAM" id="Phobius"/>
    </source>
</evidence>
<dbReference type="Proteomes" id="UP000271624">
    <property type="component" value="Unassembled WGS sequence"/>
</dbReference>
<evidence type="ECO:0000256" key="7">
    <source>
        <dbReference type="ARBA" id="ARBA00022777"/>
    </source>
</evidence>
<keyword evidence="6" id="KW-0547">Nucleotide-binding</keyword>
<evidence type="ECO:0000256" key="1">
    <source>
        <dbReference type="ARBA" id="ARBA00000085"/>
    </source>
</evidence>
<dbReference type="InterPro" id="IPR005467">
    <property type="entry name" value="His_kinase_dom"/>
</dbReference>
<dbReference type="Gene3D" id="6.10.340.10">
    <property type="match status" value="1"/>
</dbReference>
<feature type="domain" description="Histidine kinase" evidence="12">
    <location>
        <begin position="502"/>
        <end position="751"/>
    </location>
</feature>
<keyword evidence="9" id="KW-0902">Two-component regulatory system</keyword>
<evidence type="ECO:0000259" key="12">
    <source>
        <dbReference type="PROSITE" id="PS50109"/>
    </source>
</evidence>
<evidence type="ECO:0000256" key="10">
    <source>
        <dbReference type="SAM" id="Coils"/>
    </source>
</evidence>
<dbReference type="InterPro" id="IPR036097">
    <property type="entry name" value="HisK_dim/P_sf"/>
</dbReference>
<dbReference type="PROSITE" id="PS50109">
    <property type="entry name" value="HIS_KIN"/>
    <property type="match status" value="1"/>
</dbReference>
<sequence>MTSNSARDYHTKRLKKIPLRLILVVPFILQIFAAVGLVGCLSFIQGQKAVNDLASQLMDKTSKQVDEHLDKYLALPSQLMQMNADAIIDGQLNLNDQKANERYFWRQAKAFTSISYIGYILPDGREAGAGRWINGVDLLVCENLKGDGKTSDYIVDNKGNRAQLLQSYDFDPLSQAAYKDAVKTGKPIWGQVFSLGATNIQISNSGKALEKNVPNTNIGMDYYMLPARKAMYSSDGKLIGVMAIDIMLTDISKFISTLKVSYHGHIFIMEKDSLLIGSSKKDSILSQFNGKTERYSALQSPDPLTRNVASELKKQFNSFQEIKHNLETNITFNKKSYFVRVTPWKEESGLDWLVVIAVPESDFMAQINASTRTTILLCITALFVAILIGIYTARNITQPILKLSEASEAIATGKLNQNISENKINELNILGSSFNRMAQQLRDSFTALEQANLELEKTNEELENRVIQRTETLTQTLNELKQTQANLVQAEKMSSLGQMVAGIAHEINNPVNFIHGNLSHIDNYTQDLLQLIEAYQIYFPNPPEALQEIIDTIDLDYLTEDLNKIIASMSTGTKRIREIVLSLRNFSRLDEAECKEADINEGIDSTLMILQHRMKAKSNHPEIKIVKDYGQLPLVNCYAGQLNQVFMNILANAIDALEDSSINNPTIWIHTQLTEHNHILVSIADNGAGIPENVLSKLFDPFFTTKPVGKGTGLGLSISYQIIVEKHKGKIYCDSKLGEGTKFIIEIPACRL</sequence>
<dbReference type="Gene3D" id="3.30.565.10">
    <property type="entry name" value="Histidine kinase-like ATPase, C-terminal domain"/>
    <property type="match status" value="1"/>
</dbReference>
<feature type="domain" description="HAMP" evidence="13">
    <location>
        <begin position="394"/>
        <end position="446"/>
    </location>
</feature>
<comment type="catalytic activity">
    <reaction evidence="1">
        <text>ATP + protein L-histidine = ADP + protein N-phospho-L-histidine.</text>
        <dbReference type="EC" id="2.7.13.3"/>
    </reaction>
</comment>
<name>A0A3S1J1Q0_9CYAN</name>
<dbReference type="OrthoDB" id="9772100at2"/>
<dbReference type="EMBL" id="RSCL01000007">
    <property type="protein sequence ID" value="RUT06144.1"/>
    <property type="molecule type" value="Genomic_DNA"/>
</dbReference>
<keyword evidence="11" id="KW-1133">Transmembrane helix</keyword>
<feature type="coiled-coil region" evidence="10">
    <location>
        <begin position="438"/>
        <end position="493"/>
    </location>
</feature>
<proteinExistence type="predicted"/>
<evidence type="ECO:0000313" key="15">
    <source>
        <dbReference type="Proteomes" id="UP000271624"/>
    </source>
</evidence>
<keyword evidence="10" id="KW-0175">Coiled coil</keyword>
<dbReference type="InterPro" id="IPR003660">
    <property type="entry name" value="HAMP_dom"/>
</dbReference>
<gene>
    <name evidence="14" type="ORF">DSM106972_033500</name>
</gene>
<comment type="caution">
    <text evidence="14">The sequence shown here is derived from an EMBL/GenBank/DDBJ whole genome shotgun (WGS) entry which is preliminary data.</text>
</comment>
<evidence type="ECO:0000256" key="3">
    <source>
        <dbReference type="ARBA" id="ARBA00012438"/>
    </source>
</evidence>
<dbReference type="Pfam" id="PF02518">
    <property type="entry name" value="HATPase_c"/>
    <property type="match status" value="1"/>
</dbReference>
<dbReference type="Gene3D" id="3.30.450.20">
    <property type="entry name" value="PAS domain"/>
    <property type="match status" value="1"/>
</dbReference>
<evidence type="ECO:0000256" key="5">
    <source>
        <dbReference type="ARBA" id="ARBA00022679"/>
    </source>
</evidence>
<keyword evidence="4" id="KW-0597">Phosphoprotein</keyword>
<dbReference type="SMART" id="SM00304">
    <property type="entry name" value="HAMP"/>
    <property type="match status" value="1"/>
</dbReference>
<dbReference type="SUPFAM" id="SSF158472">
    <property type="entry name" value="HAMP domain-like"/>
    <property type="match status" value="1"/>
</dbReference>
<dbReference type="SUPFAM" id="SSF47384">
    <property type="entry name" value="Homodimeric domain of signal transducing histidine kinase"/>
    <property type="match status" value="1"/>
</dbReference>
<evidence type="ECO:0000256" key="9">
    <source>
        <dbReference type="ARBA" id="ARBA00023012"/>
    </source>
</evidence>
<dbReference type="SMART" id="SM00387">
    <property type="entry name" value="HATPase_c"/>
    <property type="match status" value="1"/>
</dbReference>
<dbReference type="Pfam" id="PF00672">
    <property type="entry name" value="HAMP"/>
    <property type="match status" value="1"/>
</dbReference>
<dbReference type="PRINTS" id="PR00344">
    <property type="entry name" value="BCTRLSENSOR"/>
</dbReference>
<dbReference type="CDD" id="cd00082">
    <property type="entry name" value="HisKA"/>
    <property type="match status" value="1"/>
</dbReference>
<reference evidence="14" key="2">
    <citation type="journal article" date="2019" name="Genome Biol. Evol.">
        <title>Day and night: Metabolic profiles and evolutionary relationships of six axenic non-marine cyanobacteria.</title>
        <authorList>
            <person name="Will S.E."/>
            <person name="Henke P."/>
            <person name="Boedeker C."/>
            <person name="Huang S."/>
            <person name="Brinkmann H."/>
            <person name="Rohde M."/>
            <person name="Jarek M."/>
            <person name="Friedl T."/>
            <person name="Seufert S."/>
            <person name="Schumacher M."/>
            <person name="Overmann J."/>
            <person name="Neumann-Schaal M."/>
            <person name="Petersen J."/>
        </authorList>
    </citation>
    <scope>NUCLEOTIDE SEQUENCE [LARGE SCALE GENOMIC DNA]</scope>
    <source>
        <strain evidence="14">PCC 7102</strain>
    </source>
</reference>
<dbReference type="PANTHER" id="PTHR43065">
    <property type="entry name" value="SENSOR HISTIDINE KINASE"/>
    <property type="match status" value="1"/>
</dbReference>
<evidence type="ECO:0000256" key="6">
    <source>
        <dbReference type="ARBA" id="ARBA00022741"/>
    </source>
</evidence>
<dbReference type="InterPro" id="IPR003594">
    <property type="entry name" value="HATPase_dom"/>
</dbReference>
<dbReference type="InterPro" id="IPR003661">
    <property type="entry name" value="HisK_dim/P_dom"/>
</dbReference>
<keyword evidence="8" id="KW-0067">ATP-binding</keyword>
<keyword evidence="7" id="KW-0418">Kinase</keyword>
<keyword evidence="15" id="KW-1185">Reference proteome</keyword>
<evidence type="ECO:0000256" key="4">
    <source>
        <dbReference type="ARBA" id="ARBA00022553"/>
    </source>
</evidence>
<dbReference type="GO" id="GO:0000155">
    <property type="term" value="F:phosphorelay sensor kinase activity"/>
    <property type="evidence" value="ECO:0007669"/>
    <property type="project" value="InterPro"/>
</dbReference>